<keyword evidence="4" id="KW-1185">Reference proteome</keyword>
<dbReference type="Gene3D" id="1.20.1110.10">
    <property type="entry name" value="Calcium-transporting ATPase, transmembrane domain"/>
    <property type="match status" value="1"/>
</dbReference>
<dbReference type="AlphaFoldDB" id="A0A919JVA3"/>
<evidence type="ECO:0000259" key="2">
    <source>
        <dbReference type="Pfam" id="PF00122"/>
    </source>
</evidence>
<dbReference type="Gene3D" id="2.70.150.10">
    <property type="entry name" value="Calcium-transporting ATPase, cytoplasmic transduction domain A"/>
    <property type="match status" value="1"/>
</dbReference>
<name>A0A919JVA3_9ACTN</name>
<evidence type="ECO:0000313" key="3">
    <source>
        <dbReference type="EMBL" id="GIE95473.1"/>
    </source>
</evidence>
<evidence type="ECO:0000313" key="4">
    <source>
        <dbReference type="Proteomes" id="UP000636960"/>
    </source>
</evidence>
<comment type="subcellular location">
    <subcellularLocation>
        <location evidence="1">Membrane</location>
        <topology evidence="1">Multi-pass membrane protein</topology>
    </subcellularLocation>
</comment>
<feature type="domain" description="P-type ATPase A" evidence="2">
    <location>
        <begin position="30"/>
        <end position="111"/>
    </location>
</feature>
<dbReference type="EMBL" id="BOMV01000030">
    <property type="protein sequence ID" value="GIE95473.1"/>
    <property type="molecule type" value="Genomic_DNA"/>
</dbReference>
<protein>
    <recommendedName>
        <fullName evidence="2">P-type ATPase A domain-containing protein</fullName>
    </recommendedName>
</protein>
<dbReference type="SUPFAM" id="SSF81653">
    <property type="entry name" value="Calcium ATPase, transduction domain A"/>
    <property type="match status" value="1"/>
</dbReference>
<sequence length="120" mass="12156">MIALVAAVNTTIGVVQEVRADSAIAALDQLAAPSARVVRDGQELLVPASDVVKGDLVRVEAGDIVPADLDLVVAERAGFDESAVTGEAVPVHRSCGEAAEAGTVLVTGRAACSPVSRWPG</sequence>
<dbReference type="RefSeq" id="WP_239162753.1">
    <property type="nucleotide sequence ID" value="NZ_BOMV01000030.1"/>
</dbReference>
<comment type="caution">
    <text evidence="3">The sequence shown here is derived from an EMBL/GenBank/DDBJ whole genome shotgun (WGS) entry which is preliminary data.</text>
</comment>
<dbReference type="Pfam" id="PF00122">
    <property type="entry name" value="E1-E2_ATPase"/>
    <property type="match status" value="1"/>
</dbReference>
<proteinExistence type="predicted"/>
<dbReference type="InterPro" id="IPR059000">
    <property type="entry name" value="ATPase_P-type_domA"/>
</dbReference>
<dbReference type="InterPro" id="IPR008250">
    <property type="entry name" value="ATPase_P-typ_transduc_dom_A_sf"/>
</dbReference>
<organism evidence="3 4">
    <name type="scientific">Paractinoplanes rishiriensis</name>
    <dbReference type="NCBI Taxonomy" id="1050105"/>
    <lineage>
        <taxon>Bacteria</taxon>
        <taxon>Bacillati</taxon>
        <taxon>Actinomycetota</taxon>
        <taxon>Actinomycetes</taxon>
        <taxon>Micromonosporales</taxon>
        <taxon>Micromonosporaceae</taxon>
        <taxon>Paractinoplanes</taxon>
    </lineage>
</organism>
<reference evidence="3" key="1">
    <citation type="submission" date="2021-01" db="EMBL/GenBank/DDBJ databases">
        <title>Whole genome shotgun sequence of Actinoplanes rishiriensis NBRC 108556.</title>
        <authorList>
            <person name="Komaki H."/>
            <person name="Tamura T."/>
        </authorList>
    </citation>
    <scope>NUCLEOTIDE SEQUENCE</scope>
    <source>
        <strain evidence="3">NBRC 108556</strain>
    </source>
</reference>
<accession>A0A919JVA3</accession>
<dbReference type="PANTHER" id="PTHR42861">
    <property type="entry name" value="CALCIUM-TRANSPORTING ATPASE"/>
    <property type="match status" value="1"/>
</dbReference>
<dbReference type="Proteomes" id="UP000636960">
    <property type="component" value="Unassembled WGS sequence"/>
</dbReference>
<gene>
    <name evidence="3" type="ORF">Ari01nite_29380</name>
</gene>
<evidence type="ECO:0000256" key="1">
    <source>
        <dbReference type="ARBA" id="ARBA00004141"/>
    </source>
</evidence>